<evidence type="ECO:0000313" key="2">
    <source>
        <dbReference type="Proteomes" id="UP001058533"/>
    </source>
</evidence>
<sequence length="175" mass="18651">MTPEFSRPHRLDQIGAGENRIHIEASDTERAALARRFDLQAIYRLVADYALRRDAAGVIVATGTLEGAVIQSCIASGEPVPAAIAERFSIRFLPAPHADTPDEVELDSDDCDTVFYTGGAVDLGDAAAETLALALDPFPRSPAAEIALREAGVLREEELRPVTGLSGLADLLKKG</sequence>
<dbReference type="Proteomes" id="UP001058533">
    <property type="component" value="Chromosome"/>
</dbReference>
<organism evidence="1 2">
    <name type="scientific">Sphingomonas qomolangmaensis</name>
    <dbReference type="NCBI Taxonomy" id="2918765"/>
    <lineage>
        <taxon>Bacteria</taxon>
        <taxon>Pseudomonadati</taxon>
        <taxon>Pseudomonadota</taxon>
        <taxon>Alphaproteobacteria</taxon>
        <taxon>Sphingomonadales</taxon>
        <taxon>Sphingomonadaceae</taxon>
        <taxon>Sphingomonas</taxon>
    </lineage>
</organism>
<name>A0ABY5L6N0_9SPHN</name>
<accession>A0ABY5L6N0</accession>
<gene>
    <name evidence="1" type="ORF">NMP03_15840</name>
</gene>
<reference evidence="1" key="1">
    <citation type="submission" date="2022-07" db="EMBL/GenBank/DDBJ databases">
        <title>Sphingomonas sp. nov., a novel bacterium isolated from the north slope of the Mount Everest.</title>
        <authorList>
            <person name="Cui X."/>
            <person name="Liu Y."/>
        </authorList>
    </citation>
    <scope>NUCLEOTIDE SEQUENCE</scope>
    <source>
        <strain evidence="1">S5-59</strain>
    </source>
</reference>
<dbReference type="EMBL" id="CP101740">
    <property type="protein sequence ID" value="UUL82618.1"/>
    <property type="molecule type" value="Genomic_DNA"/>
</dbReference>
<keyword evidence="2" id="KW-1185">Reference proteome</keyword>
<proteinExistence type="predicted"/>
<dbReference type="InterPro" id="IPR003772">
    <property type="entry name" value="YceD"/>
</dbReference>
<dbReference type="RefSeq" id="WP_256506462.1">
    <property type="nucleotide sequence ID" value="NZ_CP101740.1"/>
</dbReference>
<evidence type="ECO:0000313" key="1">
    <source>
        <dbReference type="EMBL" id="UUL82618.1"/>
    </source>
</evidence>
<dbReference type="Pfam" id="PF02620">
    <property type="entry name" value="YceD"/>
    <property type="match status" value="1"/>
</dbReference>
<protein>
    <submittedName>
        <fullName evidence="1">DUF177 domain-containing protein</fullName>
    </submittedName>
</protein>